<gene>
    <name evidence="1" type="ORF">IAD42_00995</name>
</gene>
<protein>
    <submittedName>
        <fullName evidence="1">Uncharacterized protein</fullName>
    </submittedName>
</protein>
<dbReference type="Proteomes" id="UP000886876">
    <property type="component" value="Unassembled WGS sequence"/>
</dbReference>
<sequence>HRLAYRNTLSLKELDGESFVLYPRTKESSIRDFQLRNLKASGIAYKVYDSETSPLFYKLLVPIGKGLILSPRDMMDLPPNTVCVSVTDIPYPAAPCFFYDRASLNEEAEAFVRDYVIFAKEAHRREHRAAL</sequence>
<name>A0A9D1G3H4_9FIRM</name>
<proteinExistence type="predicted"/>
<dbReference type="SUPFAM" id="SSF53850">
    <property type="entry name" value="Periplasmic binding protein-like II"/>
    <property type="match status" value="1"/>
</dbReference>
<dbReference type="Gene3D" id="3.40.190.10">
    <property type="entry name" value="Periplasmic binding protein-like II"/>
    <property type="match status" value="1"/>
</dbReference>
<reference evidence="1" key="1">
    <citation type="submission" date="2020-10" db="EMBL/GenBank/DDBJ databases">
        <authorList>
            <person name="Gilroy R."/>
        </authorList>
    </citation>
    <scope>NUCLEOTIDE SEQUENCE</scope>
    <source>
        <strain evidence="1">ChiHecec3B27-6122</strain>
    </source>
</reference>
<reference evidence="1" key="2">
    <citation type="journal article" date="2021" name="PeerJ">
        <title>Extensive microbial diversity within the chicken gut microbiome revealed by metagenomics and culture.</title>
        <authorList>
            <person name="Gilroy R."/>
            <person name="Ravi A."/>
            <person name="Getino M."/>
            <person name="Pursley I."/>
            <person name="Horton D.L."/>
            <person name="Alikhan N.F."/>
            <person name="Baker D."/>
            <person name="Gharbi K."/>
            <person name="Hall N."/>
            <person name="Watson M."/>
            <person name="Adriaenssens E.M."/>
            <person name="Foster-Nyarko E."/>
            <person name="Jarju S."/>
            <person name="Secka A."/>
            <person name="Antonio M."/>
            <person name="Oren A."/>
            <person name="Chaudhuri R.R."/>
            <person name="La Ragione R."/>
            <person name="Hildebrand F."/>
            <person name="Pallen M.J."/>
        </authorList>
    </citation>
    <scope>NUCLEOTIDE SEQUENCE</scope>
    <source>
        <strain evidence="1">ChiHecec3B27-6122</strain>
    </source>
</reference>
<accession>A0A9D1G3H4</accession>
<comment type="caution">
    <text evidence="1">The sequence shown here is derived from an EMBL/GenBank/DDBJ whole genome shotgun (WGS) entry which is preliminary data.</text>
</comment>
<dbReference type="EMBL" id="DVJS01000024">
    <property type="protein sequence ID" value="HIS96531.1"/>
    <property type="molecule type" value="Genomic_DNA"/>
</dbReference>
<evidence type="ECO:0000313" key="1">
    <source>
        <dbReference type="EMBL" id="HIS96531.1"/>
    </source>
</evidence>
<dbReference type="AlphaFoldDB" id="A0A9D1G3H4"/>
<feature type="non-terminal residue" evidence="1">
    <location>
        <position position="1"/>
    </location>
</feature>
<organism evidence="1 2">
    <name type="scientific">Candidatus Scatomorpha pullistercoris</name>
    <dbReference type="NCBI Taxonomy" id="2840929"/>
    <lineage>
        <taxon>Bacteria</taxon>
        <taxon>Bacillati</taxon>
        <taxon>Bacillota</taxon>
        <taxon>Clostridia</taxon>
        <taxon>Eubacteriales</taxon>
        <taxon>Candidatus Scatomorpha</taxon>
    </lineage>
</organism>
<evidence type="ECO:0000313" key="2">
    <source>
        <dbReference type="Proteomes" id="UP000886876"/>
    </source>
</evidence>